<name>W0RTL4_9BACT</name>
<sequence>MTSSHIRPRLVELTSPRDVTGVSVRTSNAREGDPATAALPALWGRFMAAGGLPTTVFSVYTDYESDVHGAYTVVLGREAGPSTSGERTVRVVPGRYAVFTSTGDMPAAVIAGWQAVWAYFAEPDAPARAYTTDFEQYEPEDPSTVHIHVAVRAEASRERPVRA</sequence>
<evidence type="ECO:0000313" key="2">
    <source>
        <dbReference type="EMBL" id="AHG92928.1"/>
    </source>
</evidence>
<dbReference type="EMBL" id="CP007129">
    <property type="protein sequence ID" value="AHG92928.1"/>
    <property type="molecule type" value="Genomic_DNA"/>
</dbReference>
<dbReference type="OrthoDB" id="3173400at2"/>
<dbReference type="PANTHER" id="PTHR36444">
    <property type="entry name" value="TRANSCRIPTIONAL REGULATOR PROTEIN YOBU-RELATED"/>
    <property type="match status" value="1"/>
</dbReference>
<dbReference type="RefSeq" id="WP_025414245.1">
    <property type="nucleotide sequence ID" value="NZ_CP007129.1"/>
</dbReference>
<dbReference type="InterPro" id="IPR010499">
    <property type="entry name" value="AraC_E-bd"/>
</dbReference>
<dbReference type="InterPro" id="IPR011256">
    <property type="entry name" value="Reg_factor_effector_dom_sf"/>
</dbReference>
<feature type="domain" description="AraC effector-binding" evidence="1">
    <location>
        <begin position="6"/>
        <end position="152"/>
    </location>
</feature>
<dbReference type="HOGENOM" id="CLU_106591_0_1_0"/>
<dbReference type="SUPFAM" id="SSF55136">
    <property type="entry name" value="Probable bacterial effector-binding domain"/>
    <property type="match status" value="1"/>
</dbReference>
<dbReference type="Pfam" id="PF14526">
    <property type="entry name" value="Cass2"/>
    <property type="match status" value="1"/>
</dbReference>
<keyword evidence="2" id="KW-0614">Plasmid</keyword>
<proteinExistence type="predicted"/>
<dbReference type="Proteomes" id="UP000019151">
    <property type="component" value="Plasmid 1"/>
</dbReference>
<organism evidence="2 3">
    <name type="scientific">Gemmatirosa kalamazoonensis</name>
    <dbReference type="NCBI Taxonomy" id="861299"/>
    <lineage>
        <taxon>Bacteria</taxon>
        <taxon>Pseudomonadati</taxon>
        <taxon>Gemmatimonadota</taxon>
        <taxon>Gemmatimonadia</taxon>
        <taxon>Gemmatimonadales</taxon>
        <taxon>Gemmatimonadaceae</taxon>
        <taxon>Gemmatirosa</taxon>
    </lineage>
</organism>
<reference evidence="2 3" key="1">
    <citation type="journal article" date="2014" name="Genome Announc.">
        <title>Genome Sequence and Methylome of Soil Bacterium Gemmatirosa kalamazoonensis KBS708T, a Member of the Rarely Cultivated Gemmatimonadetes Phylum.</title>
        <authorList>
            <person name="Debruyn J.M."/>
            <person name="Radosevich M."/>
            <person name="Wommack K.E."/>
            <person name="Polson S.W."/>
            <person name="Hauser L.J."/>
            <person name="Fawaz M.N."/>
            <person name="Korlach J."/>
            <person name="Tsai Y.C."/>
        </authorList>
    </citation>
    <scope>NUCLEOTIDE SEQUENCE [LARGE SCALE GENOMIC DNA]</scope>
    <source>
        <strain evidence="2 3">KBS708</strain>
        <plasmid evidence="3">Plasmid 1</plasmid>
    </source>
</reference>
<dbReference type="AlphaFoldDB" id="W0RTL4"/>
<dbReference type="SMART" id="SM00871">
    <property type="entry name" value="AraC_E_bind"/>
    <property type="match status" value="1"/>
</dbReference>
<dbReference type="InParanoid" id="W0RTL4"/>
<gene>
    <name evidence="2" type="ORF">J421_5393</name>
</gene>
<geneLocation type="plasmid" evidence="2 3">
    <name>1</name>
</geneLocation>
<dbReference type="KEGG" id="gba:J421_5393"/>
<evidence type="ECO:0000259" key="1">
    <source>
        <dbReference type="SMART" id="SM00871"/>
    </source>
</evidence>
<dbReference type="InterPro" id="IPR053182">
    <property type="entry name" value="YobU-like_regulator"/>
</dbReference>
<dbReference type="InterPro" id="IPR029441">
    <property type="entry name" value="Cass2"/>
</dbReference>
<accession>W0RTL4</accession>
<dbReference type="Gene3D" id="3.20.80.10">
    <property type="entry name" value="Regulatory factor, effector binding domain"/>
    <property type="match status" value="1"/>
</dbReference>
<protein>
    <submittedName>
        <fullName evidence="2">Transcription activator effector binding protein</fullName>
    </submittedName>
</protein>
<evidence type="ECO:0000313" key="3">
    <source>
        <dbReference type="Proteomes" id="UP000019151"/>
    </source>
</evidence>
<dbReference type="PANTHER" id="PTHR36444:SF2">
    <property type="entry name" value="TRANSCRIPTIONAL REGULATOR PROTEIN YOBU-RELATED"/>
    <property type="match status" value="1"/>
</dbReference>
<keyword evidence="3" id="KW-1185">Reference proteome</keyword>